<proteinExistence type="predicted"/>
<reference evidence="1" key="2">
    <citation type="journal article" date="2015" name="Data Brief">
        <title>Shoot transcriptome of the giant reed, Arundo donax.</title>
        <authorList>
            <person name="Barrero R.A."/>
            <person name="Guerrero F.D."/>
            <person name="Moolhuijzen P."/>
            <person name="Goolsby J.A."/>
            <person name="Tidwell J."/>
            <person name="Bellgard S.E."/>
            <person name="Bellgard M.I."/>
        </authorList>
    </citation>
    <scope>NUCLEOTIDE SEQUENCE</scope>
    <source>
        <tissue evidence="1">Shoot tissue taken approximately 20 cm above the soil surface</tissue>
    </source>
</reference>
<dbReference type="EMBL" id="GBRH01245634">
    <property type="protein sequence ID" value="JAD52261.1"/>
    <property type="molecule type" value="Transcribed_RNA"/>
</dbReference>
<reference evidence="1" key="1">
    <citation type="submission" date="2014-09" db="EMBL/GenBank/DDBJ databases">
        <authorList>
            <person name="Magalhaes I.L.F."/>
            <person name="Oliveira U."/>
            <person name="Santos F.R."/>
            <person name="Vidigal T.H.D.A."/>
            <person name="Brescovit A.D."/>
            <person name="Santos A.J."/>
        </authorList>
    </citation>
    <scope>NUCLEOTIDE SEQUENCE</scope>
    <source>
        <tissue evidence="1">Shoot tissue taken approximately 20 cm above the soil surface</tissue>
    </source>
</reference>
<sequence>MARGDLLQPGEVELGRLHRPSTAAAGVGRGRTMVMTFGAATASGF</sequence>
<accession>A0A0A9AM91</accession>
<evidence type="ECO:0000313" key="1">
    <source>
        <dbReference type="EMBL" id="JAD52261.1"/>
    </source>
</evidence>
<dbReference type="AlphaFoldDB" id="A0A0A9AM91"/>
<protein>
    <submittedName>
        <fullName evidence="1">Uncharacterized protein</fullName>
    </submittedName>
</protein>
<organism evidence="1">
    <name type="scientific">Arundo donax</name>
    <name type="common">Giant reed</name>
    <name type="synonym">Donax arundinaceus</name>
    <dbReference type="NCBI Taxonomy" id="35708"/>
    <lineage>
        <taxon>Eukaryota</taxon>
        <taxon>Viridiplantae</taxon>
        <taxon>Streptophyta</taxon>
        <taxon>Embryophyta</taxon>
        <taxon>Tracheophyta</taxon>
        <taxon>Spermatophyta</taxon>
        <taxon>Magnoliopsida</taxon>
        <taxon>Liliopsida</taxon>
        <taxon>Poales</taxon>
        <taxon>Poaceae</taxon>
        <taxon>PACMAD clade</taxon>
        <taxon>Arundinoideae</taxon>
        <taxon>Arundineae</taxon>
        <taxon>Arundo</taxon>
    </lineage>
</organism>
<name>A0A0A9AM91_ARUDO</name>